<organism evidence="1 2">
    <name type="scientific">Thermus thermamylovorans</name>
    <dbReference type="NCBI Taxonomy" id="2509362"/>
    <lineage>
        <taxon>Bacteria</taxon>
        <taxon>Thermotogati</taxon>
        <taxon>Deinococcota</taxon>
        <taxon>Deinococci</taxon>
        <taxon>Thermales</taxon>
        <taxon>Thermaceae</taxon>
        <taxon>Thermus</taxon>
    </lineage>
</organism>
<accession>A0A4Q9AZN9</accession>
<sequence>MDPYREYQDYVVASRLLVASGLSREILSLSQYARLRLRRLELAQAGRFAALEALDERLRFGVWSNPLRLKEFLRRTAQAPHWASPLAFEGLLFPEERARLRYPGQAGEYYLGWLRLPHLLMAPRAFEEALKEQEARAEALPLFLNAFHRVPG</sequence>
<dbReference type="OrthoDB" id="31956at2"/>
<gene>
    <name evidence="1" type="ORF">ETP66_09270</name>
</gene>
<keyword evidence="2" id="KW-1185">Reference proteome</keyword>
<dbReference type="AlphaFoldDB" id="A0A4Q9AZN9"/>
<evidence type="ECO:0000313" key="2">
    <source>
        <dbReference type="Proteomes" id="UP000292858"/>
    </source>
</evidence>
<dbReference type="Proteomes" id="UP000292858">
    <property type="component" value="Unassembled WGS sequence"/>
</dbReference>
<dbReference type="EMBL" id="SIJL01000012">
    <property type="protein sequence ID" value="TBH17417.1"/>
    <property type="molecule type" value="Genomic_DNA"/>
</dbReference>
<comment type="caution">
    <text evidence="1">The sequence shown here is derived from an EMBL/GenBank/DDBJ whole genome shotgun (WGS) entry which is preliminary data.</text>
</comment>
<protein>
    <submittedName>
        <fullName evidence="1">Uncharacterized protein</fullName>
    </submittedName>
</protein>
<proteinExistence type="predicted"/>
<reference evidence="1 2" key="1">
    <citation type="submission" date="2019-02" db="EMBL/GenBank/DDBJ databases">
        <title>Thermus sp. a novel from hot spring.</title>
        <authorList>
            <person name="Zhao Z."/>
        </authorList>
    </citation>
    <scope>NUCLEOTIDE SEQUENCE [LARGE SCALE GENOMIC DNA]</scope>
    <source>
        <strain evidence="1 2">CFH 72773T</strain>
    </source>
</reference>
<dbReference type="RefSeq" id="WP_130842353.1">
    <property type="nucleotide sequence ID" value="NZ_SIJL01000012.1"/>
</dbReference>
<name>A0A4Q9AZN9_9DEIN</name>
<evidence type="ECO:0000313" key="1">
    <source>
        <dbReference type="EMBL" id="TBH17417.1"/>
    </source>
</evidence>